<evidence type="ECO:0000313" key="2">
    <source>
        <dbReference type="EMBL" id="KAJ8873386.1"/>
    </source>
</evidence>
<feature type="compositionally biased region" description="Polar residues" evidence="1">
    <location>
        <begin position="671"/>
        <end position="717"/>
    </location>
</feature>
<comment type="caution">
    <text evidence="2">The sequence shown here is derived from an EMBL/GenBank/DDBJ whole genome shotgun (WGS) entry which is preliminary data.</text>
</comment>
<evidence type="ECO:0000313" key="3">
    <source>
        <dbReference type="Proteomes" id="UP001159363"/>
    </source>
</evidence>
<reference evidence="2 3" key="1">
    <citation type="submission" date="2023-02" db="EMBL/GenBank/DDBJ databases">
        <title>LHISI_Scaffold_Assembly.</title>
        <authorList>
            <person name="Stuart O.P."/>
            <person name="Cleave R."/>
            <person name="Magrath M.J.L."/>
            <person name="Mikheyev A.S."/>
        </authorList>
    </citation>
    <scope>NUCLEOTIDE SEQUENCE [LARGE SCALE GENOMIC DNA]</scope>
    <source>
        <strain evidence="2">Daus_M_001</strain>
        <tissue evidence="2">Leg muscle</tissue>
    </source>
</reference>
<gene>
    <name evidence="2" type="ORF">PR048_027022</name>
</gene>
<accession>A0ABQ9GMX9</accession>
<sequence length="1423" mass="157144">MCLMRRLHSHYEQGSLVGDFRKLLGDLLREVNNNLSGVYALPEVQEELTKIRGSLNIEILRADEFEARRVWSRARMEGRGKMGGPEKTRLRAAVCPATTASVKYRSILSDSFEMKTGVRQGNGLSPILFSLVLDQVVKQWRQLIKAMEIEGVHIGYKIKHDLIVNRLAFANYMALLNEKEQDAKMALKSDGWVSLRHGYLDNLKNMTRDGDSVVQMERQTARATAYVYFTEMPPTRVIEVSMGWRRDEGVGGNGRSSRKPADATSSGTIHTCENLGVSRPGIESGSPCWVIIRAPVPQRSCNDLTTYDDSVATPYCKGERANGRSTRKPADQRTSSGTIATGETPGGDRLGSELGSPLGEASCPTAQPPRSNEICRHSELLFSYTVTTDSTTYPNVSGHVIGELCSISGKLVVAADLENTAAVRARVESFHLESPTVSNLIVTKRRVHYEQAGDWEVIICTREPQRRTADSPSGTSVLYNAHIRRPPILYTPVYRKVEPSTRNSSKRKLGNQPKVVLRPQRKCECPARKKDTHGCLESPFDIFDISPFDTDEADIVTASRYHNITITTQRTRRGEAVIRPTVVIENIFTDNGMLTSNYTTTKPGNDFSSDLSTAFHEMLKTETTPYLQNRMANVIKAAASRVTFKMMPITTTTRSSPPTTTTRIGTVPSIKGSTVSSPTTSKETGSSAATPSKQNIGSTSAPCRTTNSTSSEGSINVPSTSSIGGSPLSSEETTVITSTPGKLASFITVTPNKGHTSTKQSRRKSTHATHDHTSESSGKGKAFPGPVKSKETDNGGQTSSRVILSDVLSSSDDSNSGVPAGKFSPRIVITLSPGAGSEYPPHTHIKCDITPSNVPYRRRETAQIESDPSNKKWLTENFNRFFDLLLEETDRHFTSRRSGFLSLPDDEEEIYVARFQQLVHISHLSSDELGIFSQVGIVPDDAVCRRVFSGISHFSQPLHSGATPYSLQSSSSALRTSLLRATWYYLLPFPPYGRGGVVVRLLAFHQGETGFDSRRRRLRIFACGNRAGRCHWSAGFFRGDLPFPPLLHPGAAPCSPRFTPIGSQDLNIKSSQNLFTSLLAPPPFCRDNASRLLTRNDGPVTLTDGVVYGLDRIALEGDPSMERHGALANATVRIGLSNATVSTSEHLHAVFRRPGGAIIDELSTCLEIYAKFEVTVNGLWYHLPIRISHTPLRPSGYALRYLDLDKRKSVWQSHFSSVAWANLELKLTKPMWVIDMRKEQRRNGGAGETGDPREGPSINGIQKQDVREPFAGEWNGVRKLDRFERAADHSRQLDGRVGREGCGGQLPTAANCKTRRPVVSFERDTVGNRTRLALVRGEPRPLHRRQVRDSVLEARGEDTCHFRLHPQSIVANHPGMMKLKNVQLLVFKVIQGHGVKVMVMGFQYDGWEMHTKMVVAYQDGGLQ</sequence>
<feature type="compositionally biased region" description="Polar residues" evidence="1">
    <location>
        <begin position="332"/>
        <end position="341"/>
    </location>
</feature>
<evidence type="ECO:0008006" key="4">
    <source>
        <dbReference type="Google" id="ProtNLM"/>
    </source>
</evidence>
<feature type="compositionally biased region" description="Polar residues" evidence="1">
    <location>
        <begin position="731"/>
        <end position="740"/>
    </location>
</feature>
<organism evidence="2 3">
    <name type="scientific">Dryococelus australis</name>
    <dbReference type="NCBI Taxonomy" id="614101"/>
    <lineage>
        <taxon>Eukaryota</taxon>
        <taxon>Metazoa</taxon>
        <taxon>Ecdysozoa</taxon>
        <taxon>Arthropoda</taxon>
        <taxon>Hexapoda</taxon>
        <taxon>Insecta</taxon>
        <taxon>Pterygota</taxon>
        <taxon>Neoptera</taxon>
        <taxon>Polyneoptera</taxon>
        <taxon>Phasmatodea</taxon>
        <taxon>Verophasmatodea</taxon>
        <taxon>Anareolatae</taxon>
        <taxon>Phasmatidae</taxon>
        <taxon>Eurycanthinae</taxon>
        <taxon>Dryococelus</taxon>
    </lineage>
</organism>
<feature type="compositionally biased region" description="Polar residues" evidence="1">
    <location>
        <begin position="747"/>
        <end position="759"/>
    </location>
</feature>
<feature type="compositionally biased region" description="Low complexity" evidence="1">
    <location>
        <begin position="650"/>
        <end position="663"/>
    </location>
</feature>
<feature type="region of interest" description="Disordered" evidence="1">
    <location>
        <begin position="1241"/>
        <end position="1260"/>
    </location>
</feature>
<feature type="region of interest" description="Disordered" evidence="1">
    <location>
        <begin position="650"/>
        <end position="800"/>
    </location>
</feature>
<dbReference type="EMBL" id="JARBHB010000011">
    <property type="protein sequence ID" value="KAJ8873386.1"/>
    <property type="molecule type" value="Genomic_DNA"/>
</dbReference>
<dbReference type="Proteomes" id="UP001159363">
    <property type="component" value="Chromosome 10"/>
</dbReference>
<feature type="region of interest" description="Disordered" evidence="1">
    <location>
        <begin position="248"/>
        <end position="278"/>
    </location>
</feature>
<feature type="region of interest" description="Disordered" evidence="1">
    <location>
        <begin position="313"/>
        <end position="370"/>
    </location>
</feature>
<feature type="compositionally biased region" description="Low complexity" evidence="1">
    <location>
        <begin position="718"/>
        <end position="730"/>
    </location>
</feature>
<proteinExistence type="predicted"/>
<keyword evidence="3" id="KW-1185">Reference proteome</keyword>
<protein>
    <recommendedName>
        <fullName evidence="4">Reverse transcriptase domain-containing protein</fullName>
    </recommendedName>
</protein>
<name>A0ABQ9GMX9_9NEOP</name>
<evidence type="ECO:0000256" key="1">
    <source>
        <dbReference type="SAM" id="MobiDB-lite"/>
    </source>
</evidence>